<dbReference type="eggNOG" id="ENOG502R73F">
    <property type="taxonomic scope" value="Eukaryota"/>
</dbReference>
<feature type="domain" description="F-box" evidence="2">
    <location>
        <begin position="40"/>
        <end position="90"/>
    </location>
</feature>
<evidence type="ECO:0000313" key="3">
    <source>
        <dbReference type="EnsemblPlants" id="OMERI03G18040.1"/>
    </source>
</evidence>
<dbReference type="Gramene" id="OMERI03G18040.1">
    <property type="protein sequence ID" value="OMERI03G18040.1"/>
    <property type="gene ID" value="OMERI03G18040"/>
</dbReference>
<reference evidence="3" key="2">
    <citation type="submission" date="2018-05" db="EMBL/GenBank/DDBJ databases">
        <title>OmerRS3 (Oryza meridionalis Reference Sequence Version 3).</title>
        <authorList>
            <person name="Zhang J."/>
            <person name="Kudrna D."/>
            <person name="Lee S."/>
            <person name="Talag J."/>
            <person name="Welchert J."/>
            <person name="Wing R.A."/>
        </authorList>
    </citation>
    <scope>NUCLEOTIDE SEQUENCE [LARGE SCALE GENOMIC DNA]</scope>
    <source>
        <strain evidence="3">cv. OR44</strain>
    </source>
</reference>
<dbReference type="SUPFAM" id="SSF81383">
    <property type="entry name" value="F-box domain"/>
    <property type="match status" value="1"/>
</dbReference>
<proteinExistence type="predicted"/>
<dbReference type="Pfam" id="PF12937">
    <property type="entry name" value="F-box-like"/>
    <property type="match status" value="1"/>
</dbReference>
<dbReference type="AlphaFoldDB" id="A0A0E0D1I4"/>
<sequence length="471" mass="52279">MATTERRRRRGQRQRRDKHKRGSSRKVARAGDGAAAAAAATTVEDVPDHLLQVILLRLDSSVSLLRAAAACTRWRRVVADAGFLRSFRSLHGARHVVGLYHTVDPCFGSPPPAGGSSVVFVPSSPPPVIGVDSRFFSLDFLPDYHDNDSWSWQLVDSRGGLLLFSKKRKSTSRWAAMAEARCFSFPDLVVCEPLTRRYQGIVSPVYFRRLQCLGVFLLDGDAADADDIGGGIRMSNFRVVAALHGRTWQHDRAVPLACVFTSGSDGGWRVLQSAAAAAVDLPERFDLINFAGRAGGCLYWGIDGEDGAMLVLDEATMRFSIDMFPETIRASYDKWTFRVIDGGGSDDDDGALIRVVRVMRDDLKVFAQIAGSGEWVVKRLVSLREATRGLPGHRETYFRQEAKIVAANAAYVLLTPQEKKKWLFSVELETGKVERRHERNRYAGAAYSYELPWPPALQACADYGGGRRRRR</sequence>
<evidence type="ECO:0000313" key="4">
    <source>
        <dbReference type="Proteomes" id="UP000008021"/>
    </source>
</evidence>
<protein>
    <recommendedName>
        <fullName evidence="2">F-box domain-containing protein</fullName>
    </recommendedName>
</protein>
<feature type="compositionally biased region" description="Basic residues" evidence="1">
    <location>
        <begin position="1"/>
        <end position="28"/>
    </location>
</feature>
<evidence type="ECO:0000259" key="2">
    <source>
        <dbReference type="PROSITE" id="PS50181"/>
    </source>
</evidence>
<dbReference type="Gene3D" id="1.20.1280.50">
    <property type="match status" value="1"/>
</dbReference>
<dbReference type="InterPro" id="IPR001810">
    <property type="entry name" value="F-box_dom"/>
</dbReference>
<dbReference type="Proteomes" id="UP000008021">
    <property type="component" value="Chromosome 3"/>
</dbReference>
<organism evidence="3">
    <name type="scientific">Oryza meridionalis</name>
    <dbReference type="NCBI Taxonomy" id="40149"/>
    <lineage>
        <taxon>Eukaryota</taxon>
        <taxon>Viridiplantae</taxon>
        <taxon>Streptophyta</taxon>
        <taxon>Embryophyta</taxon>
        <taxon>Tracheophyta</taxon>
        <taxon>Spermatophyta</taxon>
        <taxon>Magnoliopsida</taxon>
        <taxon>Liliopsida</taxon>
        <taxon>Poales</taxon>
        <taxon>Poaceae</taxon>
        <taxon>BOP clade</taxon>
        <taxon>Oryzoideae</taxon>
        <taxon>Oryzeae</taxon>
        <taxon>Oryzinae</taxon>
        <taxon>Oryza</taxon>
    </lineage>
</organism>
<dbReference type="HOGENOM" id="CLU_038427_0_0_1"/>
<reference evidence="3" key="1">
    <citation type="submission" date="2015-04" db="UniProtKB">
        <authorList>
            <consortium name="EnsemblPlants"/>
        </authorList>
    </citation>
    <scope>IDENTIFICATION</scope>
</reference>
<dbReference type="EnsemblPlants" id="OMERI03G18040.1">
    <property type="protein sequence ID" value="OMERI03G18040.1"/>
    <property type="gene ID" value="OMERI03G18040"/>
</dbReference>
<feature type="region of interest" description="Disordered" evidence="1">
    <location>
        <begin position="1"/>
        <end position="33"/>
    </location>
</feature>
<dbReference type="STRING" id="40149.A0A0E0D1I4"/>
<dbReference type="PROSITE" id="PS50181">
    <property type="entry name" value="FBOX"/>
    <property type="match status" value="1"/>
</dbReference>
<name>A0A0E0D1I4_9ORYZ</name>
<evidence type="ECO:0000256" key="1">
    <source>
        <dbReference type="SAM" id="MobiDB-lite"/>
    </source>
</evidence>
<dbReference type="PANTHER" id="PTHR33207">
    <property type="entry name" value="F-BOX DOMAIN CONTAINING PROTEIN-RELATED"/>
    <property type="match status" value="1"/>
</dbReference>
<dbReference type="InterPro" id="IPR036047">
    <property type="entry name" value="F-box-like_dom_sf"/>
</dbReference>
<accession>A0A0E0D1I4</accession>
<keyword evidence="4" id="KW-1185">Reference proteome</keyword>